<feature type="transmembrane region" description="Helical" evidence="1">
    <location>
        <begin position="95"/>
        <end position="120"/>
    </location>
</feature>
<reference evidence="2 3" key="2">
    <citation type="submission" date="2019-01" db="EMBL/GenBank/DDBJ databases">
        <title>The decoding of complex shrimp genome reveals the adaptation for benthos swimmer, frequently molting mechanism and breeding impact on genome.</title>
        <authorList>
            <person name="Sun Y."/>
            <person name="Gao Y."/>
            <person name="Yu Y."/>
        </authorList>
    </citation>
    <scope>NUCLEOTIDE SEQUENCE [LARGE SCALE GENOMIC DNA]</scope>
    <source>
        <tissue evidence="2">Muscle</tissue>
    </source>
</reference>
<accession>A0A423SJV5</accession>
<feature type="transmembrane region" description="Helical" evidence="1">
    <location>
        <begin position="20"/>
        <end position="39"/>
    </location>
</feature>
<sequence>MYFSRLSVLGFRCRFFPLAFRYITSPFFLFFLLSSFQTLPSFTSSDTHLRPSTPHPSPNSPLLPLRPTPILNPLNPFVPFLCANQSNHSPPSSPLLPFSVLTPLLSLHPIFTIFLLPSFLYPLLFLLSHPSLIYIFPYYPLPLHPFSILYIAFPSSTILHPHRSFLPSPSPPLIPFFSPNFPLLPKIHSLLISSLSSSSPHSFTLFLPSSRPSSSLSFLLFILPSSYPTPPSLDPFPSLSHPPSPPFSSLLPTPSLTFFLISILPFSHLHSKLSSPPRPSVFHFSFLSFPPLPPHLSILFPLPFLPFSPHPLSFSFLPPHRPFLSLSHLHPSLSFPPLHLSEGVSHSRGSHHDMMARPGVFNLNSASDPSWSDMAPVQPNAQHPSLPLLLSPLFLPPFTSPFPFLSFFPFSFLSSLFPFFSLFPFSFIHSLFLFLSPVSLLTFSPSFSFFPFPF</sequence>
<comment type="caution">
    <text evidence="2">The sequence shown here is derived from an EMBL/GenBank/DDBJ whole genome shotgun (WGS) entry which is preliminary data.</text>
</comment>
<keyword evidence="1" id="KW-0472">Membrane</keyword>
<reference evidence="2 3" key="1">
    <citation type="submission" date="2018-04" db="EMBL/GenBank/DDBJ databases">
        <authorList>
            <person name="Zhang X."/>
            <person name="Yuan J."/>
            <person name="Li F."/>
            <person name="Xiang J."/>
        </authorList>
    </citation>
    <scope>NUCLEOTIDE SEQUENCE [LARGE SCALE GENOMIC DNA]</scope>
    <source>
        <tissue evidence="2">Muscle</tissue>
    </source>
</reference>
<dbReference type="EMBL" id="QCYY01003240">
    <property type="protein sequence ID" value="ROT64527.1"/>
    <property type="molecule type" value="Genomic_DNA"/>
</dbReference>
<keyword evidence="1" id="KW-0812">Transmembrane</keyword>
<evidence type="ECO:0000313" key="3">
    <source>
        <dbReference type="Proteomes" id="UP000283509"/>
    </source>
</evidence>
<gene>
    <name evidence="2" type="ORF">C7M84_017527</name>
</gene>
<dbReference type="AlphaFoldDB" id="A0A423SJV5"/>
<protein>
    <submittedName>
        <fullName evidence="2">Uncharacterized protein</fullName>
    </submittedName>
</protein>
<organism evidence="2 3">
    <name type="scientific">Penaeus vannamei</name>
    <name type="common">Whiteleg shrimp</name>
    <name type="synonym">Litopenaeus vannamei</name>
    <dbReference type="NCBI Taxonomy" id="6689"/>
    <lineage>
        <taxon>Eukaryota</taxon>
        <taxon>Metazoa</taxon>
        <taxon>Ecdysozoa</taxon>
        <taxon>Arthropoda</taxon>
        <taxon>Crustacea</taxon>
        <taxon>Multicrustacea</taxon>
        <taxon>Malacostraca</taxon>
        <taxon>Eumalacostraca</taxon>
        <taxon>Eucarida</taxon>
        <taxon>Decapoda</taxon>
        <taxon>Dendrobranchiata</taxon>
        <taxon>Penaeoidea</taxon>
        <taxon>Penaeidae</taxon>
        <taxon>Penaeus</taxon>
    </lineage>
</organism>
<feature type="transmembrane region" description="Helical" evidence="1">
    <location>
        <begin position="402"/>
        <end position="423"/>
    </location>
</feature>
<evidence type="ECO:0000256" key="1">
    <source>
        <dbReference type="SAM" id="Phobius"/>
    </source>
</evidence>
<name>A0A423SJV5_PENVA</name>
<proteinExistence type="predicted"/>
<feature type="transmembrane region" description="Helical" evidence="1">
    <location>
        <begin position="430"/>
        <end position="452"/>
    </location>
</feature>
<keyword evidence="3" id="KW-1185">Reference proteome</keyword>
<evidence type="ECO:0000313" key="2">
    <source>
        <dbReference type="EMBL" id="ROT64527.1"/>
    </source>
</evidence>
<dbReference type="Proteomes" id="UP000283509">
    <property type="component" value="Unassembled WGS sequence"/>
</dbReference>
<keyword evidence="1" id="KW-1133">Transmembrane helix</keyword>
<feature type="transmembrane region" description="Helical" evidence="1">
    <location>
        <begin position="132"/>
        <end position="153"/>
    </location>
</feature>